<dbReference type="EMBL" id="MHCI01000009">
    <property type="protein sequence ID" value="OGY16874.1"/>
    <property type="molecule type" value="Genomic_DNA"/>
</dbReference>
<sequence>MGIDGLVALFAYREGIQVAVKRLKYRFVREMGEAFVDLAHKRIESSVVSYFQRDSFRVVPVPLFRTRERRRGYNQAAVLGEFFALRLGLDFAPVLARVKNTQALAELQVRLSSNEEKAIEEKYLSLAQRRVAQWKLLAEKKSRLRADEIRGAFKVSEKFKVQNAKLLLVDDVWTSGGTMLECAKTLKRTGASRVWGLAFSRGGR</sequence>
<gene>
    <name evidence="2" type="ORF">A2785_03865</name>
</gene>
<name>A0A1G1VNF0_9BACT</name>
<comment type="caution">
    <text evidence="2">The sequence shown here is derived from an EMBL/GenBank/DDBJ whole genome shotgun (WGS) entry which is preliminary data.</text>
</comment>
<evidence type="ECO:0000313" key="2">
    <source>
        <dbReference type="EMBL" id="OGY16874.1"/>
    </source>
</evidence>
<dbReference type="PANTHER" id="PTHR47505:SF1">
    <property type="entry name" value="DNA UTILIZATION PROTEIN YHGH"/>
    <property type="match status" value="1"/>
</dbReference>
<comment type="similarity">
    <text evidence="1">Belongs to the ComF/GntX family.</text>
</comment>
<protein>
    <submittedName>
        <fullName evidence="2">Uncharacterized protein</fullName>
    </submittedName>
</protein>
<reference evidence="2 3" key="1">
    <citation type="journal article" date="2016" name="Nat. Commun.">
        <title>Thousands of microbial genomes shed light on interconnected biogeochemical processes in an aquifer system.</title>
        <authorList>
            <person name="Anantharaman K."/>
            <person name="Brown C.T."/>
            <person name="Hug L.A."/>
            <person name="Sharon I."/>
            <person name="Castelle C.J."/>
            <person name="Probst A.J."/>
            <person name="Thomas B.C."/>
            <person name="Singh A."/>
            <person name="Wilkins M.J."/>
            <person name="Karaoz U."/>
            <person name="Brodie E.L."/>
            <person name="Williams K.H."/>
            <person name="Hubbard S.S."/>
            <person name="Banfield J.F."/>
        </authorList>
    </citation>
    <scope>NUCLEOTIDE SEQUENCE [LARGE SCALE GENOMIC DNA]</scope>
</reference>
<dbReference type="InterPro" id="IPR000836">
    <property type="entry name" value="PRTase_dom"/>
</dbReference>
<dbReference type="AlphaFoldDB" id="A0A1G1VNF0"/>
<dbReference type="Gene3D" id="3.40.50.2020">
    <property type="match status" value="1"/>
</dbReference>
<dbReference type="InterPro" id="IPR051910">
    <property type="entry name" value="ComF/GntX_DNA_util-trans"/>
</dbReference>
<evidence type="ECO:0000313" key="3">
    <source>
        <dbReference type="Proteomes" id="UP000179069"/>
    </source>
</evidence>
<organism evidence="2 3">
    <name type="scientific">Candidatus Chisholmbacteria bacterium RIFCSPHIGHO2_01_FULL_49_18</name>
    <dbReference type="NCBI Taxonomy" id="1797590"/>
    <lineage>
        <taxon>Bacteria</taxon>
        <taxon>Candidatus Chisholmiibacteriota</taxon>
    </lineage>
</organism>
<dbReference type="InterPro" id="IPR029057">
    <property type="entry name" value="PRTase-like"/>
</dbReference>
<evidence type="ECO:0000256" key="1">
    <source>
        <dbReference type="ARBA" id="ARBA00008007"/>
    </source>
</evidence>
<dbReference type="CDD" id="cd06223">
    <property type="entry name" value="PRTases_typeI"/>
    <property type="match status" value="1"/>
</dbReference>
<dbReference type="Proteomes" id="UP000179069">
    <property type="component" value="Unassembled WGS sequence"/>
</dbReference>
<dbReference type="PANTHER" id="PTHR47505">
    <property type="entry name" value="DNA UTILIZATION PROTEIN YHGH"/>
    <property type="match status" value="1"/>
</dbReference>
<proteinExistence type="inferred from homology"/>
<accession>A0A1G1VNF0</accession>
<dbReference type="SUPFAM" id="SSF53271">
    <property type="entry name" value="PRTase-like"/>
    <property type="match status" value="1"/>
</dbReference>